<dbReference type="Proteomes" id="UP000315010">
    <property type="component" value="Unassembled WGS sequence"/>
</dbReference>
<name>A0A5C5Z2Q0_9BACT</name>
<dbReference type="AlphaFoldDB" id="A0A5C5Z2Q0"/>
<proteinExistence type="predicted"/>
<dbReference type="RefSeq" id="WP_419194331.1">
    <property type="nucleotide sequence ID" value="NZ_SJPJ01000001.1"/>
</dbReference>
<sequence>MTADLLPESAIPVNFNTGNMMLRKNTNALLGHVGNTRPSIMVTMDRCAAVDIQLVHDFVAAGRARQLNISTSARNVSGSNRDRRLT</sequence>
<comment type="caution">
    <text evidence="1">The sequence shown here is derived from an EMBL/GenBank/DDBJ whole genome shotgun (WGS) entry which is preliminary data.</text>
</comment>
<reference evidence="1 2" key="1">
    <citation type="submission" date="2019-02" db="EMBL/GenBank/DDBJ databases">
        <title>Deep-cultivation of Planctomycetes and their phenomic and genomic characterization uncovers novel biology.</title>
        <authorList>
            <person name="Wiegand S."/>
            <person name="Jogler M."/>
            <person name="Boedeker C."/>
            <person name="Pinto D."/>
            <person name="Vollmers J."/>
            <person name="Rivas-Marin E."/>
            <person name="Kohn T."/>
            <person name="Peeters S.H."/>
            <person name="Heuer A."/>
            <person name="Rast P."/>
            <person name="Oberbeckmann S."/>
            <person name="Bunk B."/>
            <person name="Jeske O."/>
            <person name="Meyerdierks A."/>
            <person name="Storesund J.E."/>
            <person name="Kallscheuer N."/>
            <person name="Luecker S."/>
            <person name="Lage O.M."/>
            <person name="Pohl T."/>
            <person name="Merkel B.J."/>
            <person name="Hornburger P."/>
            <person name="Mueller R.-W."/>
            <person name="Bruemmer F."/>
            <person name="Labrenz M."/>
            <person name="Spormann A.M."/>
            <person name="Op Den Camp H."/>
            <person name="Overmann J."/>
            <person name="Amann R."/>
            <person name="Jetten M.S.M."/>
            <person name="Mascher T."/>
            <person name="Medema M.H."/>
            <person name="Devos D.P."/>
            <person name="Kaster A.-K."/>
            <person name="Ovreas L."/>
            <person name="Rohde M."/>
            <person name="Galperin M.Y."/>
            <person name="Jogler C."/>
        </authorList>
    </citation>
    <scope>NUCLEOTIDE SEQUENCE [LARGE SCALE GENOMIC DNA]</scope>
    <source>
        <strain evidence="1 2">CA13</strain>
    </source>
</reference>
<dbReference type="EMBL" id="SJPJ01000001">
    <property type="protein sequence ID" value="TWT81608.1"/>
    <property type="molecule type" value="Genomic_DNA"/>
</dbReference>
<keyword evidence="2" id="KW-1185">Reference proteome</keyword>
<gene>
    <name evidence="1" type="ORF">CA13_30610</name>
</gene>
<organism evidence="1 2">
    <name type="scientific">Novipirellula herctigrandis</name>
    <dbReference type="NCBI Taxonomy" id="2527986"/>
    <lineage>
        <taxon>Bacteria</taxon>
        <taxon>Pseudomonadati</taxon>
        <taxon>Planctomycetota</taxon>
        <taxon>Planctomycetia</taxon>
        <taxon>Pirellulales</taxon>
        <taxon>Pirellulaceae</taxon>
        <taxon>Novipirellula</taxon>
    </lineage>
</organism>
<evidence type="ECO:0000313" key="2">
    <source>
        <dbReference type="Proteomes" id="UP000315010"/>
    </source>
</evidence>
<evidence type="ECO:0000313" key="1">
    <source>
        <dbReference type="EMBL" id="TWT81608.1"/>
    </source>
</evidence>
<accession>A0A5C5Z2Q0</accession>
<protein>
    <submittedName>
        <fullName evidence="1">Uncharacterized protein</fullName>
    </submittedName>
</protein>